<gene>
    <name evidence="9" type="ORF">PF001_g8309</name>
    <name evidence="8" type="ORF">PF002_g9781</name>
    <name evidence="7" type="ORF">PF004_g8159</name>
    <name evidence="6" type="ORF">PF005_g8234</name>
    <name evidence="5" type="ORF">PF006_g8383</name>
    <name evidence="3" type="ORF">PF007_g9291</name>
    <name evidence="10" type="ORF">PF008_g6894</name>
    <name evidence="1" type="ORF">PF009_g9609</name>
    <name evidence="4" type="ORF">PF010_g7793</name>
    <name evidence="2" type="ORF">PF011_g8101</name>
</gene>
<comment type="caution">
    <text evidence="6">The sequence shown here is derived from an EMBL/GenBank/DDBJ whole genome shotgun (WGS) entry which is preliminary data.</text>
</comment>
<keyword evidence="12" id="KW-1185">Reference proteome</keyword>
<dbReference type="OrthoDB" id="118568at2759"/>
<dbReference type="EMBL" id="QXFY01000281">
    <property type="protein sequence ID" value="KAE9349440.1"/>
    <property type="molecule type" value="Genomic_DNA"/>
</dbReference>
<dbReference type="Proteomes" id="UP000440367">
    <property type="component" value="Unassembled WGS sequence"/>
</dbReference>
<evidence type="ECO:0000313" key="9">
    <source>
        <dbReference type="EMBL" id="KAE9314345.1"/>
    </source>
</evidence>
<evidence type="ECO:0000313" key="16">
    <source>
        <dbReference type="Proteomes" id="UP000441208"/>
    </source>
</evidence>
<dbReference type="EMBL" id="QXFW01000374">
    <property type="protein sequence ID" value="KAE9014331.1"/>
    <property type="molecule type" value="Genomic_DNA"/>
</dbReference>
<accession>A0A6A3YGG3</accession>
<evidence type="ECO:0000313" key="10">
    <source>
        <dbReference type="EMBL" id="KAE9349440.1"/>
    </source>
</evidence>
<evidence type="ECO:0000313" key="19">
    <source>
        <dbReference type="Proteomes" id="UP000486351"/>
    </source>
</evidence>
<dbReference type="Proteomes" id="UP000488956">
    <property type="component" value="Unassembled WGS sequence"/>
</dbReference>
<organism evidence="6 12">
    <name type="scientific">Phytophthora fragariae</name>
    <dbReference type="NCBI Taxonomy" id="53985"/>
    <lineage>
        <taxon>Eukaryota</taxon>
        <taxon>Sar</taxon>
        <taxon>Stramenopiles</taxon>
        <taxon>Oomycota</taxon>
        <taxon>Peronosporomycetes</taxon>
        <taxon>Peronosporales</taxon>
        <taxon>Peronosporaceae</taxon>
        <taxon>Phytophthora</taxon>
    </lineage>
</organism>
<reference evidence="11 12" key="1">
    <citation type="submission" date="2018-08" db="EMBL/GenBank/DDBJ databases">
        <title>Genomic investigation of the strawberry pathogen Phytophthora fragariae indicates pathogenicity is determined by transcriptional variation in three key races.</title>
        <authorList>
            <person name="Adams T.M."/>
            <person name="Armitage A.D."/>
            <person name="Sobczyk M.K."/>
            <person name="Bates H.J."/>
            <person name="Dunwell J.M."/>
            <person name="Nellist C.F."/>
            <person name="Harrison R.J."/>
        </authorList>
    </citation>
    <scope>NUCLEOTIDE SEQUENCE [LARGE SCALE GENOMIC DNA]</scope>
    <source>
        <strain evidence="9 13">A4</strain>
        <strain evidence="8 14">BC-1</strain>
        <strain evidence="7 18">BC-23</strain>
        <strain evidence="6 12">NOV-27</strain>
        <strain evidence="5 15">NOV-5</strain>
        <strain evidence="3 16">NOV-71</strain>
        <strain evidence="10 19">NOV-77</strain>
        <strain evidence="1 11">NOV-9</strain>
        <strain evidence="4 20">ONT-3</strain>
        <strain evidence="2 17">SCRP245</strain>
    </source>
</reference>
<evidence type="ECO:0000313" key="15">
    <source>
        <dbReference type="Proteomes" id="UP000440732"/>
    </source>
</evidence>
<evidence type="ECO:0000313" key="14">
    <source>
        <dbReference type="Proteomes" id="UP000440367"/>
    </source>
</evidence>
<evidence type="ECO:0000313" key="4">
    <source>
        <dbReference type="EMBL" id="KAE9119618.1"/>
    </source>
</evidence>
<dbReference type="EMBL" id="QXGC01000374">
    <property type="protein sequence ID" value="KAE9238987.1"/>
    <property type="molecule type" value="Genomic_DNA"/>
</dbReference>
<dbReference type="EMBL" id="QXGB01000345">
    <property type="protein sequence ID" value="KAE9218528.1"/>
    <property type="molecule type" value="Genomic_DNA"/>
</dbReference>
<dbReference type="EMBL" id="QXGE01000374">
    <property type="protein sequence ID" value="KAE9314345.1"/>
    <property type="molecule type" value="Genomic_DNA"/>
</dbReference>
<protein>
    <submittedName>
        <fullName evidence="6">Uncharacterized protein</fullName>
    </submittedName>
</protein>
<evidence type="ECO:0000313" key="8">
    <source>
        <dbReference type="EMBL" id="KAE9240395.1"/>
    </source>
</evidence>
<dbReference type="Proteomes" id="UP000476176">
    <property type="component" value="Unassembled WGS sequence"/>
</dbReference>
<dbReference type="Proteomes" id="UP000433483">
    <property type="component" value="Unassembled WGS sequence"/>
</dbReference>
<evidence type="ECO:0000313" key="11">
    <source>
        <dbReference type="Proteomes" id="UP000429523"/>
    </source>
</evidence>
<dbReference type="EMBL" id="QXGF01000415">
    <property type="protein sequence ID" value="KAE8940586.1"/>
    <property type="molecule type" value="Genomic_DNA"/>
</dbReference>
<evidence type="ECO:0000313" key="12">
    <source>
        <dbReference type="Proteomes" id="UP000433483"/>
    </source>
</evidence>
<sequence>MAGAPKRQRSNAKQLVALMKLFDADDLKLDPSTADNCDQVLTLGKKAGEAVLAFLNARDIKSRGSTATRKHLHDMYKKGELNDKNARCLQLRRASAIQDPDRQDALEPVATAL</sequence>
<evidence type="ECO:0000313" key="17">
    <source>
        <dbReference type="Proteomes" id="UP000460718"/>
    </source>
</evidence>
<dbReference type="Proteomes" id="UP000441208">
    <property type="component" value="Unassembled WGS sequence"/>
</dbReference>
<evidence type="ECO:0000313" key="13">
    <source>
        <dbReference type="Proteomes" id="UP000437068"/>
    </source>
</evidence>
<evidence type="ECO:0000313" key="2">
    <source>
        <dbReference type="EMBL" id="KAE9014331.1"/>
    </source>
</evidence>
<proteinExistence type="predicted"/>
<dbReference type="EMBL" id="QXFX01000339">
    <property type="protein sequence ID" value="KAE9119618.1"/>
    <property type="molecule type" value="Genomic_DNA"/>
</dbReference>
<dbReference type="Proteomes" id="UP000486351">
    <property type="component" value="Unassembled WGS sequence"/>
</dbReference>
<dbReference type="EMBL" id="QXGD01000413">
    <property type="protein sequence ID" value="KAE9240395.1"/>
    <property type="molecule type" value="Genomic_DNA"/>
</dbReference>
<dbReference type="AlphaFoldDB" id="A0A6A3YGG3"/>
<dbReference type="EMBL" id="QXGA01000380">
    <property type="protein sequence ID" value="KAE9146883.1"/>
    <property type="molecule type" value="Genomic_DNA"/>
</dbReference>
<evidence type="ECO:0000313" key="7">
    <source>
        <dbReference type="EMBL" id="KAE9238987.1"/>
    </source>
</evidence>
<dbReference type="Proteomes" id="UP000437068">
    <property type="component" value="Unassembled WGS sequence"/>
</dbReference>
<evidence type="ECO:0000313" key="1">
    <source>
        <dbReference type="EMBL" id="KAE8940586.1"/>
    </source>
</evidence>
<dbReference type="EMBL" id="QXFZ01000413">
    <property type="protein sequence ID" value="KAE9117410.1"/>
    <property type="molecule type" value="Genomic_DNA"/>
</dbReference>
<dbReference type="Proteomes" id="UP000460718">
    <property type="component" value="Unassembled WGS sequence"/>
</dbReference>
<evidence type="ECO:0000313" key="3">
    <source>
        <dbReference type="EMBL" id="KAE9117410.1"/>
    </source>
</evidence>
<evidence type="ECO:0000313" key="20">
    <source>
        <dbReference type="Proteomes" id="UP000488956"/>
    </source>
</evidence>
<evidence type="ECO:0000313" key="6">
    <source>
        <dbReference type="EMBL" id="KAE9218528.1"/>
    </source>
</evidence>
<evidence type="ECO:0000313" key="5">
    <source>
        <dbReference type="EMBL" id="KAE9146883.1"/>
    </source>
</evidence>
<dbReference type="Proteomes" id="UP000429523">
    <property type="component" value="Unassembled WGS sequence"/>
</dbReference>
<name>A0A6A3YGG3_9STRA</name>
<evidence type="ECO:0000313" key="18">
    <source>
        <dbReference type="Proteomes" id="UP000476176"/>
    </source>
</evidence>
<dbReference type="Proteomes" id="UP000440732">
    <property type="component" value="Unassembled WGS sequence"/>
</dbReference>